<organism evidence="11 12">
    <name type="scientific">Methanospirillum stamsii</name>
    <dbReference type="NCBI Taxonomy" id="1277351"/>
    <lineage>
        <taxon>Archaea</taxon>
        <taxon>Methanobacteriati</taxon>
        <taxon>Methanobacteriota</taxon>
        <taxon>Stenosarchaea group</taxon>
        <taxon>Methanomicrobia</taxon>
        <taxon>Methanomicrobiales</taxon>
        <taxon>Methanospirillaceae</taxon>
        <taxon>Methanospirillum</taxon>
    </lineage>
</organism>
<evidence type="ECO:0000256" key="4">
    <source>
        <dbReference type="ARBA" id="ARBA00022475"/>
    </source>
</evidence>
<name>A0A2V2N626_9EURY</name>
<dbReference type="SMART" id="SM00387">
    <property type="entry name" value="HATPase_c"/>
    <property type="match status" value="1"/>
</dbReference>
<evidence type="ECO:0000259" key="10">
    <source>
        <dbReference type="PROSITE" id="PS50109"/>
    </source>
</evidence>
<comment type="catalytic activity">
    <reaction evidence="1">
        <text>ATP + protein L-histidine = ADP + protein N-phospho-L-histidine.</text>
        <dbReference type="EC" id="2.7.13.3"/>
    </reaction>
</comment>
<dbReference type="Pfam" id="PF02518">
    <property type="entry name" value="HATPase_c"/>
    <property type="match status" value="1"/>
</dbReference>
<feature type="domain" description="Histidine kinase" evidence="10">
    <location>
        <begin position="92"/>
        <end position="187"/>
    </location>
</feature>
<evidence type="ECO:0000256" key="1">
    <source>
        <dbReference type="ARBA" id="ARBA00000085"/>
    </source>
</evidence>
<dbReference type="InterPro" id="IPR004358">
    <property type="entry name" value="Sig_transdc_His_kin-like_C"/>
</dbReference>
<dbReference type="Proteomes" id="UP000245934">
    <property type="component" value="Unassembled WGS sequence"/>
</dbReference>
<dbReference type="InterPro" id="IPR005467">
    <property type="entry name" value="His_kinase_dom"/>
</dbReference>
<evidence type="ECO:0000256" key="3">
    <source>
        <dbReference type="ARBA" id="ARBA00012438"/>
    </source>
</evidence>
<dbReference type="Gene3D" id="3.30.565.10">
    <property type="entry name" value="Histidine kinase-like ATPase, C-terminal domain"/>
    <property type="match status" value="1"/>
</dbReference>
<dbReference type="GO" id="GO:0000155">
    <property type="term" value="F:phosphorelay sensor kinase activity"/>
    <property type="evidence" value="ECO:0007669"/>
    <property type="project" value="TreeGrafter"/>
</dbReference>
<dbReference type="EMBL" id="QGMZ01000009">
    <property type="protein sequence ID" value="PWR75544.1"/>
    <property type="molecule type" value="Genomic_DNA"/>
</dbReference>
<comment type="subcellular location">
    <subcellularLocation>
        <location evidence="2">Cell membrane</location>
        <topology evidence="2">Multi-pass membrane protein</topology>
    </subcellularLocation>
</comment>
<dbReference type="PANTHER" id="PTHR45453">
    <property type="entry name" value="PHOSPHATE REGULON SENSOR PROTEIN PHOR"/>
    <property type="match status" value="1"/>
</dbReference>
<evidence type="ECO:0000256" key="6">
    <source>
        <dbReference type="ARBA" id="ARBA00022692"/>
    </source>
</evidence>
<evidence type="ECO:0000256" key="2">
    <source>
        <dbReference type="ARBA" id="ARBA00004651"/>
    </source>
</evidence>
<keyword evidence="6" id="KW-0812">Transmembrane</keyword>
<protein>
    <recommendedName>
        <fullName evidence="3">histidine kinase</fullName>
        <ecNumber evidence="3">2.7.13.3</ecNumber>
    </recommendedName>
</protein>
<evidence type="ECO:0000256" key="7">
    <source>
        <dbReference type="ARBA" id="ARBA00022777"/>
    </source>
</evidence>
<dbReference type="GO" id="GO:0004721">
    <property type="term" value="F:phosphoprotein phosphatase activity"/>
    <property type="evidence" value="ECO:0007669"/>
    <property type="project" value="TreeGrafter"/>
</dbReference>
<dbReference type="GO" id="GO:0016036">
    <property type="term" value="P:cellular response to phosphate starvation"/>
    <property type="evidence" value="ECO:0007669"/>
    <property type="project" value="TreeGrafter"/>
</dbReference>
<keyword evidence="4" id="KW-1003">Cell membrane</keyword>
<dbReference type="PRINTS" id="PR00344">
    <property type="entry name" value="BCTRLSENSOR"/>
</dbReference>
<evidence type="ECO:0000256" key="5">
    <source>
        <dbReference type="ARBA" id="ARBA00022679"/>
    </source>
</evidence>
<dbReference type="PANTHER" id="PTHR45453:SF2">
    <property type="entry name" value="HISTIDINE KINASE"/>
    <property type="match status" value="1"/>
</dbReference>
<dbReference type="GO" id="GO:0005886">
    <property type="term" value="C:plasma membrane"/>
    <property type="evidence" value="ECO:0007669"/>
    <property type="project" value="UniProtKB-SubCell"/>
</dbReference>
<gene>
    <name evidence="11" type="ORF">DLD82_04040</name>
</gene>
<reference evidence="11 12" key="1">
    <citation type="submission" date="2018-05" db="EMBL/GenBank/DDBJ databases">
        <title>Draft genome of Methanospirillum stamsii Pt1.</title>
        <authorList>
            <person name="Dueholm M.S."/>
            <person name="Nielsen P.H."/>
            <person name="Bakmann L.F."/>
            <person name="Otzen D.E."/>
        </authorList>
    </citation>
    <scope>NUCLEOTIDE SEQUENCE [LARGE SCALE GENOMIC DNA]</scope>
    <source>
        <strain evidence="11 12">Pt1</strain>
    </source>
</reference>
<dbReference type="InterPro" id="IPR050351">
    <property type="entry name" value="BphY/WalK/GraS-like"/>
</dbReference>
<keyword evidence="9" id="KW-0472">Membrane</keyword>
<dbReference type="SUPFAM" id="SSF55874">
    <property type="entry name" value="ATPase domain of HSP90 chaperone/DNA topoisomerase II/histidine kinase"/>
    <property type="match status" value="1"/>
</dbReference>
<accession>A0A2V2N626</accession>
<keyword evidence="5" id="KW-0808">Transferase</keyword>
<dbReference type="PROSITE" id="PS50109">
    <property type="entry name" value="HIS_KIN"/>
    <property type="match status" value="1"/>
</dbReference>
<keyword evidence="8" id="KW-1133">Transmembrane helix</keyword>
<evidence type="ECO:0000313" key="11">
    <source>
        <dbReference type="EMBL" id="PWR75544.1"/>
    </source>
</evidence>
<dbReference type="AlphaFoldDB" id="A0A2V2N626"/>
<comment type="caution">
    <text evidence="11">The sequence shown here is derived from an EMBL/GenBank/DDBJ whole genome shotgun (WGS) entry which is preliminary data.</text>
</comment>
<dbReference type="EC" id="2.7.13.3" evidence="3"/>
<evidence type="ECO:0000313" key="12">
    <source>
        <dbReference type="Proteomes" id="UP000245934"/>
    </source>
</evidence>
<dbReference type="InterPro" id="IPR036890">
    <property type="entry name" value="HATPase_C_sf"/>
</dbReference>
<dbReference type="CDD" id="cd00075">
    <property type="entry name" value="HATPase"/>
    <property type="match status" value="1"/>
</dbReference>
<evidence type="ECO:0000256" key="9">
    <source>
        <dbReference type="ARBA" id="ARBA00023136"/>
    </source>
</evidence>
<dbReference type="InterPro" id="IPR003594">
    <property type="entry name" value="HATPase_dom"/>
</dbReference>
<sequence>MEKVGFLSESPDFWTLSEILEIIKKEQNAADAITRNIEFTRNYQDIGVKSPVWHDLVRQYNDIRSTFHHPSITLHSDLEHVEVYADPLFPLICQNLIDNSLRHGEHVKNIRFKSIEKGEDLILEYCDDGIGIPDSEKEKIFERGYGKNTGMGLFLSREILAITNLVMQETGTFGKGVKFIIIIPKDSYRFQESGIIPE</sequence>
<keyword evidence="7" id="KW-0418">Kinase</keyword>
<evidence type="ECO:0000256" key="8">
    <source>
        <dbReference type="ARBA" id="ARBA00022989"/>
    </source>
</evidence>
<keyword evidence="12" id="KW-1185">Reference proteome</keyword>
<proteinExistence type="predicted"/>